<dbReference type="AlphaFoldDB" id="A0A411PFU9"/>
<dbReference type="Proteomes" id="UP000291106">
    <property type="component" value="Chromosome"/>
</dbReference>
<reference evidence="1 2" key="1">
    <citation type="submission" date="2019-02" db="EMBL/GenBank/DDBJ databases">
        <title>Shewanella sp. D4-2 isolated from Dokdo Island.</title>
        <authorList>
            <person name="Baek K."/>
        </authorList>
    </citation>
    <scope>NUCLEOTIDE SEQUENCE [LARGE SCALE GENOMIC DNA]</scope>
    <source>
        <strain evidence="1 2">D4-2</strain>
    </source>
</reference>
<keyword evidence="2" id="KW-1185">Reference proteome</keyword>
<dbReference type="OrthoDB" id="547265at2"/>
<proteinExistence type="predicted"/>
<accession>A0A411PFU9</accession>
<gene>
    <name evidence="1" type="ORF">EXU30_06975</name>
</gene>
<dbReference type="SUPFAM" id="SSF52540">
    <property type="entry name" value="P-loop containing nucleoside triphosphate hydrolases"/>
    <property type="match status" value="1"/>
</dbReference>
<name>A0A411PFU9_9GAMM</name>
<evidence type="ECO:0000313" key="1">
    <source>
        <dbReference type="EMBL" id="QBF82469.1"/>
    </source>
</evidence>
<protein>
    <recommendedName>
        <fullName evidence="3">Sulfotransferase domain-containing protein</fullName>
    </recommendedName>
</protein>
<organism evidence="1 2">
    <name type="scientific">Shewanella maritima</name>
    <dbReference type="NCBI Taxonomy" id="2520507"/>
    <lineage>
        <taxon>Bacteria</taxon>
        <taxon>Pseudomonadati</taxon>
        <taxon>Pseudomonadota</taxon>
        <taxon>Gammaproteobacteria</taxon>
        <taxon>Alteromonadales</taxon>
        <taxon>Shewanellaceae</taxon>
        <taxon>Shewanella</taxon>
    </lineage>
</organism>
<evidence type="ECO:0000313" key="2">
    <source>
        <dbReference type="Proteomes" id="UP000291106"/>
    </source>
</evidence>
<dbReference type="RefSeq" id="WP_130598628.1">
    <property type="nucleotide sequence ID" value="NZ_CP036200.1"/>
</dbReference>
<dbReference type="KEGG" id="smai:EXU30_06975"/>
<evidence type="ECO:0008006" key="3">
    <source>
        <dbReference type="Google" id="ProtNLM"/>
    </source>
</evidence>
<sequence>MMQKLYLHIGTGKTGSTSIQRTLSKVRGDFYFFSDSENGAKIFDNPDEFKARLEAGREYKKIIYSSEWSYLADAAAVKALHESISTDFDVEVIIYFRRQDEFEVSRYQQVAKHGDGLSRGGQGAIPTFSAVELNYFDIAEKWGQFFNVTVRIFQRSKLVDGDVVLDFASLVGVNVAPSEVIRANESAGIVEVKLGHIINQLKLHHLKPVLLKGAPPSAPSKASAEQMRLFYEQFKYSNQQLFDKYLNGIQGFDEDFSRYPKRNEDMWNEDTADAAIRHVLIKLSDGIFDESKAVQDRNVELLRDAAIALESSDLRLSLRLMTLAHKYRPYGELINQKLSTYDCALKAGKLTLAVNIEQPRSGSGDATKNLFVFFNRFLKRVLSKK</sequence>
<dbReference type="InterPro" id="IPR027417">
    <property type="entry name" value="P-loop_NTPase"/>
</dbReference>
<dbReference type="EMBL" id="CP036200">
    <property type="protein sequence ID" value="QBF82469.1"/>
    <property type="molecule type" value="Genomic_DNA"/>
</dbReference>